<proteinExistence type="inferred from homology"/>
<comment type="similarity">
    <text evidence="1">Belongs to the phD/YefM antitoxin family.</text>
</comment>
<dbReference type="Gene3D" id="3.40.1620.10">
    <property type="entry name" value="YefM-like domain"/>
    <property type="match status" value="1"/>
</dbReference>
<dbReference type="Proteomes" id="UP000542813">
    <property type="component" value="Unassembled WGS sequence"/>
</dbReference>
<dbReference type="EMBL" id="JACHMM010000001">
    <property type="protein sequence ID" value="MBB5790987.1"/>
    <property type="molecule type" value="Genomic_DNA"/>
</dbReference>
<organism evidence="2 3">
    <name type="scientific">Jiangella mangrovi</name>
    <dbReference type="NCBI Taxonomy" id="1524084"/>
    <lineage>
        <taxon>Bacteria</taxon>
        <taxon>Bacillati</taxon>
        <taxon>Actinomycetota</taxon>
        <taxon>Actinomycetes</taxon>
        <taxon>Jiangellales</taxon>
        <taxon>Jiangellaceae</taxon>
        <taxon>Jiangella</taxon>
    </lineage>
</organism>
<reference evidence="2 3" key="1">
    <citation type="submission" date="2020-08" db="EMBL/GenBank/DDBJ databases">
        <title>Sequencing the genomes of 1000 actinobacteria strains.</title>
        <authorList>
            <person name="Klenk H.-P."/>
        </authorList>
    </citation>
    <scope>NUCLEOTIDE SEQUENCE [LARGE SCALE GENOMIC DNA]</scope>
    <source>
        <strain evidence="2 3">DSM 102122</strain>
    </source>
</reference>
<name>A0A7W9GW04_9ACTN</name>
<evidence type="ECO:0000256" key="1">
    <source>
        <dbReference type="ARBA" id="ARBA00009981"/>
    </source>
</evidence>
<keyword evidence="3" id="KW-1185">Reference proteome</keyword>
<comment type="caution">
    <text evidence="2">The sequence shown here is derived from an EMBL/GenBank/DDBJ whole genome shotgun (WGS) entry which is preliminary data.</text>
</comment>
<dbReference type="SUPFAM" id="SSF143120">
    <property type="entry name" value="YefM-like"/>
    <property type="match status" value="1"/>
</dbReference>
<gene>
    <name evidence="2" type="ORF">HD601_005562</name>
</gene>
<sequence length="83" mass="9203">MARTIPHRELRNNSSAVLRDVQAGESIAISNHGEIVAILVPPASRRSSLRVREARVRGGLAGLERVRLDTPVRELLDDLRGER</sequence>
<evidence type="ECO:0000313" key="2">
    <source>
        <dbReference type="EMBL" id="MBB5790987.1"/>
    </source>
</evidence>
<dbReference type="RefSeq" id="WP_184827419.1">
    <property type="nucleotide sequence ID" value="NZ_JACHMM010000001.1"/>
</dbReference>
<dbReference type="NCBIfam" id="TIGR01552">
    <property type="entry name" value="phd_fam"/>
    <property type="match status" value="1"/>
</dbReference>
<dbReference type="AlphaFoldDB" id="A0A7W9GW04"/>
<protein>
    <submittedName>
        <fullName evidence="2">Prevent-host-death family protein</fullName>
    </submittedName>
</protein>
<evidence type="ECO:0000313" key="3">
    <source>
        <dbReference type="Proteomes" id="UP000542813"/>
    </source>
</evidence>
<accession>A0A7W9GW04</accession>
<dbReference type="InterPro" id="IPR036165">
    <property type="entry name" value="YefM-like_sf"/>
</dbReference>